<dbReference type="InterPro" id="IPR011114">
    <property type="entry name" value="RuvA_C"/>
</dbReference>
<dbReference type="Gene3D" id="1.10.150.20">
    <property type="entry name" value="5' to 3' exonuclease, C-terminal subdomain"/>
    <property type="match status" value="1"/>
</dbReference>
<comment type="similarity">
    <text evidence="6">Belongs to the RuvA family.</text>
</comment>
<feature type="region of interest" description="Domain III" evidence="6">
    <location>
        <begin position="155"/>
        <end position="199"/>
    </location>
</feature>
<evidence type="ECO:0000256" key="5">
    <source>
        <dbReference type="ARBA" id="ARBA00023204"/>
    </source>
</evidence>
<sequence length="199" mass="22060">MIDYLKGKLVIKDPTYVVIDINGIGYHVKISLNTFSQIKDEEQVMLLTHLHIKEDAHTLFGFKEELEKRLFLLLISISGVGPNTGLMILSSLSVQELQNAIIGDDHKTIQRVKGVGLKTAQRIVLELKDKIKKEGMSDGIPTTSGFLHQNKQIKEEALQALITLGFTKAAAEKNIDAILKKSGVEISLEELIKASLRST</sequence>
<evidence type="ECO:0000259" key="7">
    <source>
        <dbReference type="SMART" id="SM00278"/>
    </source>
</evidence>
<dbReference type="SMART" id="SM00278">
    <property type="entry name" value="HhH1"/>
    <property type="match status" value="2"/>
</dbReference>
<gene>
    <name evidence="6 8" type="primary">ruvA</name>
    <name evidence="8" type="ORF">IFO69_14770</name>
</gene>
<dbReference type="NCBIfam" id="TIGR00084">
    <property type="entry name" value="ruvA"/>
    <property type="match status" value="1"/>
</dbReference>
<dbReference type="InterPro" id="IPR036267">
    <property type="entry name" value="RuvA_C_sf"/>
</dbReference>
<keyword evidence="5 6" id="KW-0234">DNA repair</keyword>
<dbReference type="SUPFAM" id="SSF46929">
    <property type="entry name" value="DNA helicase RuvA subunit, C-terminal domain"/>
    <property type="match status" value="1"/>
</dbReference>
<evidence type="ECO:0000256" key="1">
    <source>
        <dbReference type="ARBA" id="ARBA00022490"/>
    </source>
</evidence>
<dbReference type="SUPFAM" id="SSF47781">
    <property type="entry name" value="RuvA domain 2-like"/>
    <property type="match status" value="1"/>
</dbReference>
<protein>
    <recommendedName>
        <fullName evidence="6">Holliday junction branch migration complex subunit RuvA</fullName>
    </recommendedName>
</protein>
<dbReference type="InterPro" id="IPR000085">
    <property type="entry name" value="RuvA"/>
</dbReference>
<comment type="domain">
    <text evidence="6">Has three domains with a flexible linker between the domains II and III and assumes an 'L' shape. Domain III is highly mobile and contacts RuvB.</text>
</comment>
<dbReference type="CDD" id="cd14332">
    <property type="entry name" value="UBA_RuvA_C"/>
    <property type="match status" value="1"/>
</dbReference>
<comment type="subcellular location">
    <subcellularLocation>
        <location evidence="6">Cytoplasm</location>
    </subcellularLocation>
</comment>
<keyword evidence="9" id="KW-1185">Reference proteome</keyword>
<keyword evidence="4 6" id="KW-0233">DNA recombination</keyword>
<keyword evidence="2 6" id="KW-0227">DNA damage</keyword>
<dbReference type="InterPro" id="IPR003583">
    <property type="entry name" value="Hlx-hairpin-Hlx_DNA-bd_motif"/>
</dbReference>
<organism evidence="8 9">
    <name type="scientific">Echinicola arenosa</name>
    <dbReference type="NCBI Taxonomy" id="2774144"/>
    <lineage>
        <taxon>Bacteria</taxon>
        <taxon>Pseudomonadati</taxon>
        <taxon>Bacteroidota</taxon>
        <taxon>Cytophagia</taxon>
        <taxon>Cytophagales</taxon>
        <taxon>Cyclobacteriaceae</taxon>
        <taxon>Echinicola</taxon>
    </lineage>
</organism>
<dbReference type="InterPro" id="IPR013849">
    <property type="entry name" value="DNA_helicase_Holl-junc_RuvA_I"/>
</dbReference>
<evidence type="ECO:0000256" key="2">
    <source>
        <dbReference type="ARBA" id="ARBA00022763"/>
    </source>
</evidence>
<evidence type="ECO:0000256" key="3">
    <source>
        <dbReference type="ARBA" id="ARBA00023125"/>
    </source>
</evidence>
<dbReference type="HAMAP" id="MF_00031">
    <property type="entry name" value="DNA_HJ_migration_RuvA"/>
    <property type="match status" value="1"/>
</dbReference>
<evidence type="ECO:0000256" key="6">
    <source>
        <dbReference type="HAMAP-Rule" id="MF_00031"/>
    </source>
</evidence>
<reference evidence="8 9" key="1">
    <citation type="submission" date="2020-09" db="EMBL/GenBank/DDBJ databases">
        <title>Echinicola sp. CAU 1574 isolated from sand of Sido Beach.</title>
        <authorList>
            <person name="Kim W."/>
        </authorList>
    </citation>
    <scope>NUCLEOTIDE SEQUENCE [LARGE SCALE GENOMIC DNA]</scope>
    <source>
        <strain evidence="8 9">CAU 1574</strain>
    </source>
</reference>
<dbReference type="Pfam" id="PF01330">
    <property type="entry name" value="RuvA_N"/>
    <property type="match status" value="1"/>
</dbReference>
<dbReference type="InterPro" id="IPR012340">
    <property type="entry name" value="NA-bd_OB-fold"/>
</dbReference>
<comment type="subunit">
    <text evidence="6">Homotetramer. Forms an RuvA(8)-RuvB(12)-Holliday junction (HJ) complex. HJ DNA is sandwiched between 2 RuvA tetramers; dsDNA enters through RuvA and exits via RuvB. An RuvB hexamer assembles on each DNA strand where it exits the tetramer. Each RuvB hexamer is contacted by two RuvA subunits (via domain III) on 2 adjacent RuvB subunits; this complex drives branch migration. In the full resolvosome a probable DNA-RuvA(4)-RuvB(12)-RuvC(2) complex forms which resolves the HJ.</text>
</comment>
<evidence type="ECO:0000256" key="4">
    <source>
        <dbReference type="ARBA" id="ARBA00023172"/>
    </source>
</evidence>
<feature type="domain" description="Helix-hairpin-helix DNA-binding motif class 1" evidence="7">
    <location>
        <begin position="72"/>
        <end position="91"/>
    </location>
</feature>
<accession>A0ABR9AMI9</accession>
<proteinExistence type="inferred from homology"/>
<comment type="function">
    <text evidence="6">The RuvA-RuvB-RuvC complex processes Holliday junction (HJ) DNA during genetic recombination and DNA repair, while the RuvA-RuvB complex plays an important role in the rescue of blocked DNA replication forks via replication fork reversal (RFR). RuvA specifically binds to HJ cruciform DNA, conferring on it an open structure. The RuvB hexamer acts as an ATP-dependent pump, pulling dsDNA into and through the RuvAB complex. HJ branch migration allows RuvC to scan DNA until it finds its consensus sequence, where it cleaves and resolves the cruciform DNA.</text>
</comment>
<comment type="caution">
    <text evidence="8">The sequence shown here is derived from an EMBL/GenBank/DDBJ whole genome shotgun (WGS) entry which is preliminary data.</text>
</comment>
<evidence type="ECO:0000313" key="9">
    <source>
        <dbReference type="Proteomes" id="UP000647133"/>
    </source>
</evidence>
<comment type="caution">
    <text evidence="6">Lacks conserved residue(s) required for the propagation of feature annotation.</text>
</comment>
<dbReference type="EMBL" id="JACYTQ010000005">
    <property type="protein sequence ID" value="MBD8490018.1"/>
    <property type="molecule type" value="Genomic_DNA"/>
</dbReference>
<name>A0ABR9AMI9_9BACT</name>
<dbReference type="Pfam" id="PF14520">
    <property type="entry name" value="HHH_5"/>
    <property type="match status" value="1"/>
</dbReference>
<evidence type="ECO:0000313" key="8">
    <source>
        <dbReference type="EMBL" id="MBD8490018.1"/>
    </source>
</evidence>
<dbReference type="InterPro" id="IPR010994">
    <property type="entry name" value="RuvA_2-like"/>
</dbReference>
<dbReference type="Gene3D" id="2.40.50.140">
    <property type="entry name" value="Nucleic acid-binding proteins"/>
    <property type="match status" value="1"/>
</dbReference>
<dbReference type="Gene3D" id="1.10.8.10">
    <property type="entry name" value="DNA helicase RuvA subunit, C-terminal domain"/>
    <property type="match status" value="1"/>
</dbReference>
<keyword evidence="3 6" id="KW-0238">DNA-binding</keyword>
<dbReference type="Proteomes" id="UP000647133">
    <property type="component" value="Unassembled WGS sequence"/>
</dbReference>
<dbReference type="RefSeq" id="WP_192010903.1">
    <property type="nucleotide sequence ID" value="NZ_JACYTQ010000005.1"/>
</dbReference>
<keyword evidence="1 6" id="KW-0963">Cytoplasm</keyword>
<feature type="domain" description="Helix-hairpin-helix DNA-binding motif class 1" evidence="7">
    <location>
        <begin position="107"/>
        <end position="126"/>
    </location>
</feature>
<dbReference type="SUPFAM" id="SSF50249">
    <property type="entry name" value="Nucleic acid-binding proteins"/>
    <property type="match status" value="1"/>
</dbReference>
<dbReference type="Pfam" id="PF07499">
    <property type="entry name" value="RuvA_C"/>
    <property type="match status" value="1"/>
</dbReference>